<protein>
    <submittedName>
        <fullName evidence="4">DUF4232 domain-containing protein</fullName>
    </submittedName>
</protein>
<dbReference type="InterPro" id="IPR025326">
    <property type="entry name" value="DUF4232"/>
</dbReference>
<feature type="domain" description="DUF4232" evidence="3">
    <location>
        <begin position="155"/>
        <end position="291"/>
    </location>
</feature>
<feature type="compositionally biased region" description="Low complexity" evidence="1">
    <location>
        <begin position="29"/>
        <end position="44"/>
    </location>
</feature>
<accession>A0ABP8BTI1</accession>
<reference evidence="5" key="1">
    <citation type="journal article" date="2019" name="Int. J. Syst. Evol. Microbiol.">
        <title>The Global Catalogue of Microorganisms (GCM) 10K type strain sequencing project: providing services to taxonomists for standard genome sequencing and annotation.</title>
        <authorList>
            <consortium name="The Broad Institute Genomics Platform"/>
            <consortium name="The Broad Institute Genome Sequencing Center for Infectious Disease"/>
            <person name="Wu L."/>
            <person name="Ma J."/>
        </authorList>
    </citation>
    <scope>NUCLEOTIDE SEQUENCE [LARGE SCALE GENOMIC DNA]</scope>
    <source>
        <strain evidence="5">JCM 17440</strain>
    </source>
</reference>
<sequence length="297" mass="31021">MRVATFPVLTTVLACAAFMTACGTQDGSTASGVNAAASGSSDLPGDPDDLARDGVRITGMSDWSRRETPPVISAEFEVTNHESEPFTYAITFDALSGSGGVLENTEQTVPAVGPGQTVRRTVRLNGVPSGGKGRVRIAKVRRVPTAEAPAQSGPCPSSGVRLTADAGDAAMGLRVVGVRLTNCGTRVYRLNGFPLLQLLDEDRKPVKAVRILKGSGGIATVDDFDAPARPVVLNPGQTASTGLMWRNTNDASGTPVNVPYVRVRAKSGAKPIMITPELDLGTTGRLAVSPWKKDPAR</sequence>
<keyword evidence="5" id="KW-1185">Reference proteome</keyword>
<feature type="region of interest" description="Disordered" evidence="1">
    <location>
        <begin position="29"/>
        <end position="50"/>
    </location>
</feature>
<keyword evidence="2" id="KW-0732">Signal</keyword>
<dbReference type="Proteomes" id="UP001501710">
    <property type="component" value="Unassembled WGS sequence"/>
</dbReference>
<feature type="signal peptide" evidence="2">
    <location>
        <begin position="1"/>
        <end position="16"/>
    </location>
</feature>
<evidence type="ECO:0000313" key="4">
    <source>
        <dbReference type="EMBL" id="GAA4225843.1"/>
    </source>
</evidence>
<dbReference type="EMBL" id="BAABAS010000004">
    <property type="protein sequence ID" value="GAA4225843.1"/>
    <property type="molecule type" value="Genomic_DNA"/>
</dbReference>
<proteinExistence type="predicted"/>
<evidence type="ECO:0000259" key="3">
    <source>
        <dbReference type="Pfam" id="PF14016"/>
    </source>
</evidence>
<gene>
    <name evidence="4" type="ORF">GCM10022254_08660</name>
</gene>
<evidence type="ECO:0000256" key="1">
    <source>
        <dbReference type="SAM" id="MobiDB-lite"/>
    </source>
</evidence>
<comment type="caution">
    <text evidence="4">The sequence shown here is derived from an EMBL/GenBank/DDBJ whole genome shotgun (WGS) entry which is preliminary data.</text>
</comment>
<organism evidence="4 5">
    <name type="scientific">Actinomadura meridiana</name>
    <dbReference type="NCBI Taxonomy" id="559626"/>
    <lineage>
        <taxon>Bacteria</taxon>
        <taxon>Bacillati</taxon>
        <taxon>Actinomycetota</taxon>
        <taxon>Actinomycetes</taxon>
        <taxon>Streptosporangiales</taxon>
        <taxon>Thermomonosporaceae</taxon>
        <taxon>Actinomadura</taxon>
    </lineage>
</organism>
<feature type="chain" id="PRO_5045552109" evidence="2">
    <location>
        <begin position="17"/>
        <end position="297"/>
    </location>
</feature>
<name>A0ABP8BTI1_9ACTN</name>
<dbReference type="Pfam" id="PF14016">
    <property type="entry name" value="DUF4232"/>
    <property type="match status" value="1"/>
</dbReference>
<dbReference type="PROSITE" id="PS51257">
    <property type="entry name" value="PROKAR_LIPOPROTEIN"/>
    <property type="match status" value="1"/>
</dbReference>
<evidence type="ECO:0000256" key="2">
    <source>
        <dbReference type="SAM" id="SignalP"/>
    </source>
</evidence>
<evidence type="ECO:0000313" key="5">
    <source>
        <dbReference type="Proteomes" id="UP001501710"/>
    </source>
</evidence>